<dbReference type="Proteomes" id="UP000628736">
    <property type="component" value="Unassembled WGS sequence"/>
</dbReference>
<evidence type="ECO:0000313" key="2">
    <source>
        <dbReference type="Proteomes" id="UP000628736"/>
    </source>
</evidence>
<name>A0A8J6J8J7_9FIRM</name>
<dbReference type="RefSeq" id="WP_186852028.1">
    <property type="nucleotide sequence ID" value="NZ_JACOPO010000001.1"/>
</dbReference>
<dbReference type="InterPro" id="IPR025346">
    <property type="entry name" value="DUF4250"/>
</dbReference>
<protein>
    <submittedName>
        <fullName evidence="1">DUF4250 domain-containing protein</fullName>
    </submittedName>
</protein>
<dbReference type="Pfam" id="PF14056">
    <property type="entry name" value="DUF4250"/>
    <property type="match status" value="1"/>
</dbReference>
<gene>
    <name evidence="1" type="ORF">H8S11_02210</name>
</gene>
<comment type="caution">
    <text evidence="1">The sequence shown here is derived from an EMBL/GenBank/DDBJ whole genome shotgun (WGS) entry which is preliminary data.</text>
</comment>
<accession>A0A8J6J8J7</accession>
<dbReference type="AlphaFoldDB" id="A0A8J6J8J7"/>
<reference evidence="1" key="1">
    <citation type="submission" date="2020-08" db="EMBL/GenBank/DDBJ databases">
        <title>Genome public.</title>
        <authorList>
            <person name="Liu C."/>
            <person name="Sun Q."/>
        </authorList>
    </citation>
    <scope>NUCLEOTIDE SEQUENCE</scope>
    <source>
        <strain evidence="1">NSJ-23</strain>
    </source>
</reference>
<sequence>MVPNDPAILLSFLNTRLRDDGCTLEELCAQLDVEQSGVEDKLAAIGYTYHRERNQFL</sequence>
<proteinExistence type="predicted"/>
<organism evidence="1 2">
    <name type="scientific">Flintibacter hominis</name>
    <dbReference type="NCBI Taxonomy" id="2763048"/>
    <lineage>
        <taxon>Bacteria</taxon>
        <taxon>Bacillati</taxon>
        <taxon>Bacillota</taxon>
        <taxon>Clostridia</taxon>
        <taxon>Eubacteriales</taxon>
        <taxon>Flintibacter</taxon>
    </lineage>
</organism>
<evidence type="ECO:0000313" key="1">
    <source>
        <dbReference type="EMBL" id="MBC5721638.1"/>
    </source>
</evidence>
<dbReference type="EMBL" id="JACOPO010000001">
    <property type="protein sequence ID" value="MBC5721638.1"/>
    <property type="molecule type" value="Genomic_DNA"/>
</dbReference>
<keyword evidence="2" id="KW-1185">Reference proteome</keyword>